<evidence type="ECO:0000313" key="3">
    <source>
        <dbReference type="Proteomes" id="UP000274920"/>
    </source>
</evidence>
<keyword evidence="3" id="KW-1185">Reference proteome</keyword>
<name>N2AUN9_9FIRM</name>
<sequence>MDIPALSTMMSMERLSTNISFAMMSKVLDTAEATSEAMMQMMDAAAVTPGLGDNINILV</sequence>
<dbReference type="Proteomes" id="UP000274920">
    <property type="component" value="Unassembled WGS sequence"/>
</dbReference>
<dbReference type="OrthoDB" id="1924973at2"/>
<dbReference type="EMBL" id="VIRB01000101">
    <property type="protein sequence ID" value="NDO70106.1"/>
    <property type="molecule type" value="Genomic_DNA"/>
</dbReference>
<organism evidence="2 3">
    <name type="scientific">Schaedlerella arabinosiphila</name>
    <dbReference type="NCBI Taxonomy" id="2044587"/>
    <lineage>
        <taxon>Bacteria</taxon>
        <taxon>Bacillati</taxon>
        <taxon>Bacillota</taxon>
        <taxon>Clostridia</taxon>
        <taxon>Lachnospirales</taxon>
        <taxon>Lachnospiraceae</taxon>
        <taxon>Schaedlerella</taxon>
    </lineage>
</organism>
<dbReference type="Pfam" id="PF14070">
    <property type="entry name" value="YjfB_motility"/>
    <property type="match status" value="1"/>
</dbReference>
<accession>N2AUN9</accession>
<protein>
    <submittedName>
        <fullName evidence="1 2">Motility protein</fullName>
    </submittedName>
</protein>
<dbReference type="InterPro" id="IPR025906">
    <property type="entry name" value="YjfB_motility"/>
</dbReference>
<dbReference type="Proteomes" id="UP000474104">
    <property type="component" value="Unassembled WGS sequence"/>
</dbReference>
<dbReference type="eggNOG" id="ENOG503455Z">
    <property type="taxonomic scope" value="Bacteria"/>
</dbReference>
<dbReference type="RefSeq" id="WP_004077662.1">
    <property type="nucleotide sequence ID" value="NZ_CASCYM010000004.1"/>
</dbReference>
<reference evidence="2" key="1">
    <citation type="submission" date="2018-10" db="EMBL/GenBank/DDBJ databases">
        <title>Schaedlerella arabinophila gen. nov. sp. nov., isolated from the mouse intestinal tract and comparative analysis with the genome of the closely related altered Schaedler flora strain ASF502.</title>
        <authorList>
            <person name="Miyake S."/>
            <person name="Soh M."/>
            <person name="Seedorf H."/>
        </authorList>
    </citation>
    <scope>NUCLEOTIDE SEQUENCE [LARGE SCALE GENOMIC DNA]</scope>
    <source>
        <strain evidence="2">DSM 106076</strain>
    </source>
</reference>
<gene>
    <name evidence="2" type="ORF">EBB54_16775</name>
    <name evidence="1" type="ORF">FMM80_16185</name>
</gene>
<evidence type="ECO:0000313" key="1">
    <source>
        <dbReference type="EMBL" id="NDO70106.1"/>
    </source>
</evidence>
<comment type="caution">
    <text evidence="2">The sequence shown here is derived from an EMBL/GenBank/DDBJ whole genome shotgun (WGS) entry which is preliminary data.</text>
</comment>
<proteinExistence type="predicted"/>
<evidence type="ECO:0000313" key="2">
    <source>
        <dbReference type="EMBL" id="RRK32823.1"/>
    </source>
</evidence>
<dbReference type="EMBL" id="RHJS01000002">
    <property type="protein sequence ID" value="RRK32823.1"/>
    <property type="molecule type" value="Genomic_DNA"/>
</dbReference>
<reference evidence="1 4" key="2">
    <citation type="submission" date="2019-07" db="EMBL/GenBank/DDBJ databases">
        <title>Draft genome sequences of 15 bacterial species constituting the stable defined intestinal microbiota of the GM15 gnotobiotic mouse model.</title>
        <authorList>
            <person name="Elie C."/>
            <person name="Mathieu A."/>
            <person name="Saliou A."/>
            <person name="Darnaud M."/>
            <person name="Leulier F."/>
            <person name="Tamellini A."/>
        </authorList>
    </citation>
    <scope>NUCLEOTIDE SEQUENCE [LARGE SCALE GENOMIC DNA]</scope>
    <source>
        <strain evidence="4">ASF 502</strain>
        <strain evidence="1">MD300</strain>
    </source>
</reference>
<evidence type="ECO:0000313" key="4">
    <source>
        <dbReference type="Proteomes" id="UP000474104"/>
    </source>
</evidence>
<accession>A0A3R8KZ03</accession>
<dbReference type="HOGENOM" id="CLU_189781_3_2_9"/>
<dbReference type="AlphaFoldDB" id="N2AUN9"/>